<dbReference type="Proteomes" id="UP001283361">
    <property type="component" value="Unassembled WGS sequence"/>
</dbReference>
<evidence type="ECO:0000313" key="2">
    <source>
        <dbReference type="EMBL" id="KAK3799782.1"/>
    </source>
</evidence>
<keyword evidence="3" id="KW-1185">Reference proteome</keyword>
<evidence type="ECO:0000256" key="1">
    <source>
        <dbReference type="SAM" id="MobiDB-lite"/>
    </source>
</evidence>
<name>A0AAE1B6W1_9GAST</name>
<feature type="region of interest" description="Disordered" evidence="1">
    <location>
        <begin position="70"/>
        <end position="91"/>
    </location>
</feature>
<feature type="compositionally biased region" description="Basic and acidic residues" evidence="1">
    <location>
        <begin position="70"/>
        <end position="85"/>
    </location>
</feature>
<organism evidence="2 3">
    <name type="scientific">Elysia crispata</name>
    <name type="common">lettuce slug</name>
    <dbReference type="NCBI Taxonomy" id="231223"/>
    <lineage>
        <taxon>Eukaryota</taxon>
        <taxon>Metazoa</taxon>
        <taxon>Spiralia</taxon>
        <taxon>Lophotrochozoa</taxon>
        <taxon>Mollusca</taxon>
        <taxon>Gastropoda</taxon>
        <taxon>Heterobranchia</taxon>
        <taxon>Euthyneura</taxon>
        <taxon>Panpulmonata</taxon>
        <taxon>Sacoglossa</taxon>
        <taxon>Placobranchoidea</taxon>
        <taxon>Plakobranchidae</taxon>
        <taxon>Elysia</taxon>
    </lineage>
</organism>
<dbReference type="AlphaFoldDB" id="A0AAE1B6W1"/>
<protein>
    <submittedName>
        <fullName evidence="2">Uncharacterized protein</fullName>
    </submittedName>
</protein>
<sequence length="91" mass="10516">MYCWDPNHYSKHYKVWLAVLSVSNEDNSPVTVGCWTAQFVPARKPRTSKGHPENSVKLAGKLERTEPILRFRSVDQPGKHKDQRVAIKRRS</sequence>
<accession>A0AAE1B6W1</accession>
<dbReference type="EMBL" id="JAWDGP010000540">
    <property type="protein sequence ID" value="KAK3799782.1"/>
    <property type="molecule type" value="Genomic_DNA"/>
</dbReference>
<proteinExistence type="predicted"/>
<evidence type="ECO:0000313" key="3">
    <source>
        <dbReference type="Proteomes" id="UP001283361"/>
    </source>
</evidence>
<gene>
    <name evidence="2" type="ORF">RRG08_025395</name>
</gene>
<comment type="caution">
    <text evidence="2">The sequence shown here is derived from an EMBL/GenBank/DDBJ whole genome shotgun (WGS) entry which is preliminary data.</text>
</comment>
<reference evidence="2" key="1">
    <citation type="journal article" date="2023" name="G3 (Bethesda)">
        <title>A reference genome for the long-term kleptoplast-retaining sea slug Elysia crispata morphotype clarki.</title>
        <authorList>
            <person name="Eastman K.E."/>
            <person name="Pendleton A.L."/>
            <person name="Shaikh M.A."/>
            <person name="Suttiyut T."/>
            <person name="Ogas R."/>
            <person name="Tomko P."/>
            <person name="Gavelis G."/>
            <person name="Widhalm J.R."/>
            <person name="Wisecaver J.H."/>
        </authorList>
    </citation>
    <scope>NUCLEOTIDE SEQUENCE</scope>
    <source>
        <strain evidence="2">ECLA1</strain>
    </source>
</reference>